<dbReference type="VEuPathDB" id="FungiDB:F503_08517"/>
<keyword evidence="2" id="KW-1185">Reference proteome</keyword>
<reference evidence="1 2" key="1">
    <citation type="journal article" date="2013" name="BMC Genomics">
        <title>The genome and transcriptome of the pine saprophyte Ophiostoma piceae, and a comparison with the bark beetle-associated pine pathogen Grosmannia clavigera.</title>
        <authorList>
            <person name="Haridas S."/>
            <person name="Wang Y."/>
            <person name="Lim L."/>
            <person name="Massoumi Alamouti S."/>
            <person name="Jackman S."/>
            <person name="Docking R."/>
            <person name="Robertson G."/>
            <person name="Birol I."/>
            <person name="Bohlmann J."/>
            <person name="Breuil C."/>
        </authorList>
    </citation>
    <scope>NUCLEOTIDE SEQUENCE [LARGE SCALE GENOMIC DNA]</scope>
    <source>
        <strain evidence="1 2">UAMH 11346</strain>
    </source>
</reference>
<proteinExistence type="predicted"/>
<dbReference type="Proteomes" id="UP000016923">
    <property type="component" value="Unassembled WGS sequence"/>
</dbReference>
<accession>S3BNI5</accession>
<evidence type="ECO:0000313" key="2">
    <source>
        <dbReference type="Proteomes" id="UP000016923"/>
    </source>
</evidence>
<name>S3BNI5_OPHP1</name>
<organism evidence="1 2">
    <name type="scientific">Ophiostoma piceae (strain UAMH 11346)</name>
    <name type="common">Sap stain fungus</name>
    <dbReference type="NCBI Taxonomy" id="1262450"/>
    <lineage>
        <taxon>Eukaryota</taxon>
        <taxon>Fungi</taxon>
        <taxon>Dikarya</taxon>
        <taxon>Ascomycota</taxon>
        <taxon>Pezizomycotina</taxon>
        <taxon>Sordariomycetes</taxon>
        <taxon>Sordariomycetidae</taxon>
        <taxon>Ophiostomatales</taxon>
        <taxon>Ophiostomataceae</taxon>
        <taxon>Ophiostoma</taxon>
    </lineage>
</organism>
<protein>
    <submittedName>
        <fullName evidence="1">Uncharacterized protein</fullName>
    </submittedName>
</protein>
<dbReference type="AlphaFoldDB" id="S3BNI5"/>
<evidence type="ECO:0000313" key="1">
    <source>
        <dbReference type="EMBL" id="EPE02754.1"/>
    </source>
</evidence>
<sequence>MAARYDIDWRKDKRKTMRQAGMNCMVGRRGRGAAVVSLAVNIMRFGLDDTAGCARGIISQRESSEDILYEVADKKQTAARLSRTQRKPNI</sequence>
<dbReference type="HOGENOM" id="CLU_2441441_0_0_1"/>
<gene>
    <name evidence="1" type="ORF">F503_08517</name>
</gene>
<dbReference type="EMBL" id="KE148174">
    <property type="protein sequence ID" value="EPE02754.1"/>
    <property type="molecule type" value="Genomic_DNA"/>
</dbReference>